<evidence type="ECO:0000256" key="1">
    <source>
        <dbReference type="ARBA" id="ARBA00010333"/>
    </source>
</evidence>
<evidence type="ECO:0000259" key="4">
    <source>
        <dbReference type="SMART" id="SM00062"/>
    </source>
</evidence>
<comment type="similarity">
    <text evidence="1">Belongs to the bacterial solute-binding protein 3 family.</text>
</comment>
<feature type="signal peptide" evidence="3">
    <location>
        <begin position="1"/>
        <end position="35"/>
    </location>
</feature>
<comment type="caution">
    <text evidence="5">The sequence shown here is derived from an EMBL/GenBank/DDBJ whole genome shotgun (WGS) entry which is preliminary data.</text>
</comment>
<feature type="domain" description="Solute-binding protein family 3/N-terminal" evidence="4">
    <location>
        <begin position="70"/>
        <end position="299"/>
    </location>
</feature>
<name>A0A1V9DQC1_9GAMM</name>
<dbReference type="InterPro" id="IPR001638">
    <property type="entry name" value="Solute-binding_3/MltF_N"/>
</dbReference>
<dbReference type="Gene3D" id="3.40.190.10">
    <property type="entry name" value="Periplasmic binding protein-like II"/>
    <property type="match status" value="2"/>
</dbReference>
<dbReference type="RefSeq" id="WP_081134672.1">
    <property type="nucleotide sequence ID" value="NZ_MWUE01000003.1"/>
</dbReference>
<keyword evidence="2 3" id="KW-0732">Signal</keyword>
<dbReference type="EMBL" id="MWUE01000003">
    <property type="protein sequence ID" value="OQP36058.1"/>
    <property type="molecule type" value="Genomic_DNA"/>
</dbReference>
<keyword evidence="6" id="KW-1185">Reference proteome</keyword>
<proteinExistence type="inferred from homology"/>
<accession>A0A1V9DQC1</accession>
<dbReference type="Proteomes" id="UP000192769">
    <property type="component" value="Unassembled WGS sequence"/>
</dbReference>
<dbReference type="AlphaFoldDB" id="A0A1V9DQC1"/>
<evidence type="ECO:0000313" key="5">
    <source>
        <dbReference type="EMBL" id="OQP36058.1"/>
    </source>
</evidence>
<evidence type="ECO:0000313" key="6">
    <source>
        <dbReference type="Proteomes" id="UP000192769"/>
    </source>
</evidence>
<dbReference type="Pfam" id="PF00497">
    <property type="entry name" value="SBP_bac_3"/>
    <property type="match status" value="1"/>
</dbReference>
<dbReference type="PANTHER" id="PTHR35936:SF17">
    <property type="entry name" value="ARGININE-BINDING EXTRACELLULAR PROTEIN ARTP"/>
    <property type="match status" value="1"/>
</dbReference>
<feature type="chain" id="PRO_5012483911" evidence="3">
    <location>
        <begin position="36"/>
        <end position="314"/>
    </location>
</feature>
<reference evidence="5 6" key="1">
    <citation type="submission" date="2017-02" db="EMBL/GenBank/DDBJ databases">
        <title>Whole genome shotgun sequence of Pantoea agglomerans strain AS1 isolated from a cycad, Zamia floridana in Central Florida, USA.</title>
        <authorList>
            <person name="Lata P."/>
            <person name="Govindarajan S."/>
            <person name="Qi F."/>
            <person name="Li J.-L."/>
            <person name="Maurya S.K."/>
            <person name="Sahoo M.K."/>
        </authorList>
    </citation>
    <scope>NUCLEOTIDE SEQUENCE [LARGE SCALE GENOMIC DNA]</scope>
    <source>
        <strain evidence="5 6">AS1</strain>
    </source>
</reference>
<sequence length="314" mass="33369">MSARAAFLPACYRRETVKKVLLCALLLCATRTALAAPLDAAKNETPIAAPANPQAISQIPQGFAFVEPGYLTVATANTNSPPLGLLASDNKTRIGSDADFARLLADSLGLKLRLVPASWEDWPLGVTAGRYDVAMFNIAVTEERKKKFDFATYRADGHAFLVKANSPISSINKAEDIAGLRIIVGSGTNQERILLGWDAQNRARGLKPVTPVYLTDEAAATLTLLSGRADALFGPQSMAAWKVASRGDTKIVGYGPVRSWVAVTTKKGNGLAEALQTAVNGTIAGGEYRQVLSRWGEQNEAIAASTVNPPGIVY</sequence>
<protein>
    <submittedName>
        <fullName evidence="5">ABC transporter substrate-binding protein</fullName>
    </submittedName>
</protein>
<organism evidence="5 6">
    <name type="scientific">Pantoea latae</name>
    <dbReference type="NCBI Taxonomy" id="1964541"/>
    <lineage>
        <taxon>Bacteria</taxon>
        <taxon>Pseudomonadati</taxon>
        <taxon>Pseudomonadota</taxon>
        <taxon>Gammaproteobacteria</taxon>
        <taxon>Enterobacterales</taxon>
        <taxon>Erwiniaceae</taxon>
        <taxon>Pantoea</taxon>
    </lineage>
</organism>
<dbReference type="OrthoDB" id="6970383at2"/>
<dbReference type="CDD" id="cd01004">
    <property type="entry name" value="PBP2_MidA_like"/>
    <property type="match status" value="1"/>
</dbReference>
<dbReference type="PANTHER" id="PTHR35936">
    <property type="entry name" value="MEMBRANE-BOUND LYTIC MUREIN TRANSGLYCOSYLASE F"/>
    <property type="match status" value="1"/>
</dbReference>
<evidence type="ECO:0000256" key="3">
    <source>
        <dbReference type="SAM" id="SignalP"/>
    </source>
</evidence>
<evidence type="ECO:0000256" key="2">
    <source>
        <dbReference type="ARBA" id="ARBA00022729"/>
    </source>
</evidence>
<dbReference type="SUPFAM" id="SSF53850">
    <property type="entry name" value="Periplasmic binding protein-like II"/>
    <property type="match status" value="1"/>
</dbReference>
<gene>
    <name evidence="5" type="ORF">B2J69_00340</name>
</gene>
<dbReference type="SMART" id="SM00062">
    <property type="entry name" value="PBPb"/>
    <property type="match status" value="1"/>
</dbReference>